<dbReference type="SUPFAM" id="SSF52172">
    <property type="entry name" value="CheY-like"/>
    <property type="match status" value="2"/>
</dbReference>
<evidence type="ECO:0000256" key="5">
    <source>
        <dbReference type="PROSITE-ProRule" id="PRU00169"/>
    </source>
</evidence>
<feature type="domain" description="Histidine kinase" evidence="7">
    <location>
        <begin position="137"/>
        <end position="354"/>
    </location>
</feature>
<protein>
    <recommendedName>
        <fullName evidence="2">histidine kinase</fullName>
        <ecNumber evidence="2">2.7.13.3</ecNumber>
    </recommendedName>
</protein>
<dbReference type="SMART" id="SM00448">
    <property type="entry name" value="REC"/>
    <property type="match status" value="2"/>
</dbReference>
<keyword evidence="3 5" id="KW-0597">Phosphoprotein</keyword>
<dbReference type="CDD" id="cd17546">
    <property type="entry name" value="REC_hyHK_CKI1_RcsC-like"/>
    <property type="match status" value="1"/>
</dbReference>
<dbReference type="PROSITE" id="PS50109">
    <property type="entry name" value="HIS_KIN"/>
    <property type="match status" value="1"/>
</dbReference>
<feature type="domain" description="Response regulatory" evidence="8">
    <location>
        <begin position="511"/>
        <end position="635"/>
    </location>
</feature>
<dbReference type="SMART" id="SM00387">
    <property type="entry name" value="HATPase_c"/>
    <property type="match status" value="1"/>
</dbReference>
<keyword evidence="6" id="KW-1133">Transmembrane helix</keyword>
<name>A0A418VIG8_RHOPL</name>
<proteinExistence type="predicted"/>
<dbReference type="PANTHER" id="PTHR45339">
    <property type="entry name" value="HYBRID SIGNAL TRANSDUCTION HISTIDINE KINASE J"/>
    <property type="match status" value="1"/>
</dbReference>
<feature type="modified residue" description="4-aspartylphosphate" evidence="5">
    <location>
        <position position="565"/>
    </location>
</feature>
<dbReference type="SUPFAM" id="SSF55874">
    <property type="entry name" value="ATPase domain of HSP90 chaperone/DNA topoisomerase II/histidine kinase"/>
    <property type="match status" value="1"/>
</dbReference>
<dbReference type="SUPFAM" id="SSF47384">
    <property type="entry name" value="Homodimeric domain of signal transducing histidine kinase"/>
    <property type="match status" value="1"/>
</dbReference>
<dbReference type="CDD" id="cd16922">
    <property type="entry name" value="HATPase_EvgS-ArcB-TorS-like"/>
    <property type="match status" value="1"/>
</dbReference>
<dbReference type="InterPro" id="IPR003594">
    <property type="entry name" value="HATPase_dom"/>
</dbReference>
<evidence type="ECO:0000256" key="2">
    <source>
        <dbReference type="ARBA" id="ARBA00012438"/>
    </source>
</evidence>
<dbReference type="Gene3D" id="3.30.565.10">
    <property type="entry name" value="Histidine kinase-like ATPase, C-terminal domain"/>
    <property type="match status" value="1"/>
</dbReference>
<dbReference type="InterPro" id="IPR011006">
    <property type="entry name" value="CheY-like_superfamily"/>
</dbReference>
<dbReference type="InterPro" id="IPR036890">
    <property type="entry name" value="HATPase_C_sf"/>
</dbReference>
<evidence type="ECO:0000259" key="8">
    <source>
        <dbReference type="PROSITE" id="PS50110"/>
    </source>
</evidence>
<dbReference type="AlphaFoldDB" id="A0A418VIG8"/>
<evidence type="ECO:0000256" key="1">
    <source>
        <dbReference type="ARBA" id="ARBA00000085"/>
    </source>
</evidence>
<comment type="catalytic activity">
    <reaction evidence="1">
        <text>ATP + protein L-histidine = ADP + protein N-phospho-L-histidine.</text>
        <dbReference type="EC" id="2.7.13.3"/>
    </reaction>
</comment>
<dbReference type="InterPro" id="IPR001789">
    <property type="entry name" value="Sig_transdc_resp-reg_receiver"/>
</dbReference>
<organism evidence="9 10">
    <name type="scientific">Rhodopseudomonas palustris</name>
    <dbReference type="NCBI Taxonomy" id="1076"/>
    <lineage>
        <taxon>Bacteria</taxon>
        <taxon>Pseudomonadati</taxon>
        <taxon>Pseudomonadota</taxon>
        <taxon>Alphaproteobacteria</taxon>
        <taxon>Hyphomicrobiales</taxon>
        <taxon>Nitrobacteraceae</taxon>
        <taxon>Rhodopseudomonas</taxon>
    </lineage>
</organism>
<evidence type="ECO:0000256" key="6">
    <source>
        <dbReference type="SAM" id="Phobius"/>
    </source>
</evidence>
<keyword evidence="4" id="KW-0902">Two-component regulatory system</keyword>
<feature type="transmembrane region" description="Helical" evidence="6">
    <location>
        <begin position="54"/>
        <end position="74"/>
    </location>
</feature>
<dbReference type="Proteomes" id="UP000285523">
    <property type="component" value="Unassembled WGS sequence"/>
</dbReference>
<dbReference type="Pfam" id="PF00512">
    <property type="entry name" value="HisKA"/>
    <property type="match status" value="1"/>
</dbReference>
<dbReference type="PANTHER" id="PTHR45339:SF1">
    <property type="entry name" value="HYBRID SIGNAL TRANSDUCTION HISTIDINE KINASE J"/>
    <property type="match status" value="1"/>
</dbReference>
<dbReference type="EC" id="2.7.13.3" evidence="2"/>
<dbReference type="FunFam" id="3.30.565.10:FF:000078">
    <property type="entry name" value="Two-component sensor histidine kinase"/>
    <property type="match status" value="1"/>
</dbReference>
<dbReference type="InterPro" id="IPR003661">
    <property type="entry name" value="HisK_dim/P_dom"/>
</dbReference>
<dbReference type="Pfam" id="PF00072">
    <property type="entry name" value="Response_reg"/>
    <property type="match status" value="1"/>
</dbReference>
<gene>
    <name evidence="9" type="ORF">D4Q52_08885</name>
</gene>
<accession>A0A418VIG8</accession>
<evidence type="ECO:0000259" key="7">
    <source>
        <dbReference type="PROSITE" id="PS50109"/>
    </source>
</evidence>
<dbReference type="Gene3D" id="3.40.50.2300">
    <property type="match status" value="2"/>
</dbReference>
<dbReference type="OrthoDB" id="9791542at2"/>
<dbReference type="CDD" id="cd00082">
    <property type="entry name" value="HisKA"/>
    <property type="match status" value="1"/>
</dbReference>
<dbReference type="EMBL" id="QYYD01000007">
    <property type="protein sequence ID" value="RJF75851.1"/>
    <property type="molecule type" value="Genomic_DNA"/>
</dbReference>
<evidence type="ECO:0000313" key="10">
    <source>
        <dbReference type="Proteomes" id="UP000285523"/>
    </source>
</evidence>
<comment type="caution">
    <text evidence="9">The sequence shown here is derived from an EMBL/GenBank/DDBJ whole genome shotgun (WGS) entry which is preliminary data.</text>
</comment>
<keyword evidence="6" id="KW-0812">Transmembrane</keyword>
<dbReference type="InterPro" id="IPR004358">
    <property type="entry name" value="Sig_transdc_His_kin-like_C"/>
</dbReference>
<dbReference type="Gene3D" id="1.10.287.130">
    <property type="match status" value="1"/>
</dbReference>
<dbReference type="InterPro" id="IPR005467">
    <property type="entry name" value="His_kinase_dom"/>
</dbReference>
<evidence type="ECO:0000256" key="3">
    <source>
        <dbReference type="ARBA" id="ARBA00022553"/>
    </source>
</evidence>
<evidence type="ECO:0000313" key="9">
    <source>
        <dbReference type="EMBL" id="RJF75851.1"/>
    </source>
</evidence>
<dbReference type="PRINTS" id="PR00344">
    <property type="entry name" value="BCTRLSENSOR"/>
</dbReference>
<evidence type="ECO:0000256" key="4">
    <source>
        <dbReference type="ARBA" id="ARBA00023012"/>
    </source>
</evidence>
<reference evidence="9 10" key="1">
    <citation type="submission" date="2018-09" db="EMBL/GenBank/DDBJ databases">
        <title>Draft genome sequence of Rhodopseudomonas palustris 2.1.18.</title>
        <authorList>
            <person name="Robertson S.L."/>
            <person name="Meyer T.E."/>
            <person name="Kyndt J.A."/>
        </authorList>
    </citation>
    <scope>NUCLEOTIDE SEQUENCE [LARGE SCALE GENOMIC DNA]</scope>
    <source>
        <strain evidence="9 10">2.1.18</strain>
    </source>
</reference>
<dbReference type="SMART" id="SM00388">
    <property type="entry name" value="HisKA"/>
    <property type="match status" value="1"/>
</dbReference>
<dbReference type="RefSeq" id="WP_119856179.1">
    <property type="nucleotide sequence ID" value="NZ_QYYD01000007.1"/>
</dbReference>
<dbReference type="InterPro" id="IPR036097">
    <property type="entry name" value="HisK_dim/P_sf"/>
</dbReference>
<keyword evidence="6" id="KW-0472">Membrane</keyword>
<dbReference type="GO" id="GO:0000155">
    <property type="term" value="F:phosphorelay sensor kinase activity"/>
    <property type="evidence" value="ECO:0007669"/>
    <property type="project" value="InterPro"/>
</dbReference>
<sequence length="642" mass="68136">MTKELRIGLRRRAFARRFPRLTLALRSILVFLAAFFGAYGFISGSRIEVSNYDPHAFAIGASFLFALACFGLAVQSMRLRDVRQQLRGVILHNEALTDRNWELEGAEQHARALQLAPPKSGDDHDATLQTRSRLLALASHEMRTPLNGIIGMSNLLLDTELTAEQKTYVRASKTSGEALLSLIDELLDYAKIDAGKIELAAAPFALAPLIEDVSELLAPRAHARGLEIAADLHERLPTQVVGDAARLRQVLLNLAGNAIKFTSDGGVALVVEPGQDGAIDFVVHDTGIGIALEAQERIFSEFEQANAAIARNYGGTGLGLSISERIVRRMGGRITLHSQPGLGSTFTVSLPLGAAEQDGAAGFAAPDLSGRSILIAAPQTIEAMLVKHRLQRWGAQTCVLSDIAAAHALLPERSWSAVLIDFGFGAADAEALARSAEPHAEQRIVLLTPSARSEFLPALPAAFTGYLVKPLRAASLAARLSAALPDVVSPGIADAGPPNGAAAPPGQRGLSVLVAEDNDINALLIRTLLDRLGHRAVMAADGAQAVRQWQTALTGDTPFDVILMDVQMPVLDGIAASRQIREQEAGHAAPRTPILALTANTLAEDRAGCLAAGMDGILIKPVDRDKLADVLADIAAARQIAA</sequence>
<dbReference type="PROSITE" id="PS50110">
    <property type="entry name" value="RESPONSE_REGULATORY"/>
    <property type="match status" value="1"/>
</dbReference>
<feature type="transmembrane region" description="Helical" evidence="6">
    <location>
        <begin position="21"/>
        <end position="42"/>
    </location>
</feature>
<dbReference type="Pfam" id="PF02518">
    <property type="entry name" value="HATPase_c"/>
    <property type="match status" value="1"/>
</dbReference>